<name>A0A2S9YJ61_9BACT</name>
<dbReference type="Proteomes" id="UP000238823">
    <property type="component" value="Unassembled WGS sequence"/>
</dbReference>
<accession>A0A2S9YJ61</accession>
<sequence>MRNRKETAWRKNRRFGEIHGGRTHRKLTDGIFRRLHDIERPSANDELPILIEEKSSRDFFFPLNGAETLQALHALPRKDVEAITHVWLRRARKSDYLAGELPLATFICGSGVRVITLYPWPTDRVIRFGTKRPTQRVIREYSKWGTELFQEDERWCIRFSELGLRRFFIEHLLYHEVGHHVDWYRRHWSAANAEQCEEFANQYAMARSRTATHVFNALEKARSSKM</sequence>
<proteinExistence type="predicted"/>
<dbReference type="OrthoDB" id="8857574at2"/>
<organism evidence="1 2">
    <name type="scientific">Enhygromyxa salina</name>
    <dbReference type="NCBI Taxonomy" id="215803"/>
    <lineage>
        <taxon>Bacteria</taxon>
        <taxon>Pseudomonadati</taxon>
        <taxon>Myxococcota</taxon>
        <taxon>Polyangia</taxon>
        <taxon>Nannocystales</taxon>
        <taxon>Nannocystaceae</taxon>
        <taxon>Enhygromyxa</taxon>
    </lineage>
</organism>
<dbReference type="EMBL" id="PVNL01000097">
    <property type="protein sequence ID" value="PRQ05143.1"/>
    <property type="molecule type" value="Genomic_DNA"/>
</dbReference>
<evidence type="ECO:0000313" key="1">
    <source>
        <dbReference type="EMBL" id="PRQ05143.1"/>
    </source>
</evidence>
<comment type="caution">
    <text evidence="1">The sequence shown here is derived from an EMBL/GenBank/DDBJ whole genome shotgun (WGS) entry which is preliminary data.</text>
</comment>
<evidence type="ECO:0000313" key="2">
    <source>
        <dbReference type="Proteomes" id="UP000238823"/>
    </source>
</evidence>
<dbReference type="RefSeq" id="WP_106091689.1">
    <property type="nucleotide sequence ID" value="NZ_PVNL01000097.1"/>
</dbReference>
<protein>
    <submittedName>
        <fullName evidence="1">Uncharacterized protein</fullName>
    </submittedName>
</protein>
<gene>
    <name evidence="1" type="ORF">ENSA7_47720</name>
</gene>
<dbReference type="AlphaFoldDB" id="A0A2S9YJ61"/>
<reference evidence="1 2" key="1">
    <citation type="submission" date="2018-03" db="EMBL/GenBank/DDBJ databases">
        <title>Draft Genome Sequences of the Obligatory Marine Myxobacteria Enhygromyxa salina SWB007.</title>
        <authorList>
            <person name="Poehlein A."/>
            <person name="Moghaddam J.A."/>
            <person name="Harms H."/>
            <person name="Alanjari M."/>
            <person name="Koenig G.M."/>
            <person name="Daniel R."/>
            <person name="Schaeberle T.F."/>
        </authorList>
    </citation>
    <scope>NUCLEOTIDE SEQUENCE [LARGE SCALE GENOMIC DNA]</scope>
    <source>
        <strain evidence="1 2">SWB007</strain>
    </source>
</reference>